<protein>
    <recommendedName>
        <fullName evidence="2">Peptidase M16 C-terminal domain-containing protein</fullName>
    </recommendedName>
</protein>
<dbReference type="AlphaFoldDB" id="K2G244"/>
<feature type="domain" description="Peptidase M16 C-terminal" evidence="2">
    <location>
        <begin position="166"/>
        <end position="342"/>
    </location>
</feature>
<dbReference type="InterPro" id="IPR011249">
    <property type="entry name" value="Metalloenz_LuxS/M16"/>
</dbReference>
<evidence type="ECO:0000259" key="2">
    <source>
        <dbReference type="Pfam" id="PF05193"/>
    </source>
</evidence>
<dbReference type="InterPro" id="IPR007863">
    <property type="entry name" value="Peptidase_M16_C"/>
</dbReference>
<dbReference type="InterPro" id="IPR050361">
    <property type="entry name" value="MPP/UQCRC_Complex"/>
</dbReference>
<sequence>MKHSLETRNLSFWAPLTFIDTPDNDLFDFQIFLNSWYQFLPKWKLEVSHILEHCLFEKNKNFASTLEFKYALETLWAGKNWVSTYSLNYYSIQWTRDKSKELIFLLLRLVNEPVLEEEIFLQQKEVVKNEIISARNDFKRELSTMMSALVKEKLISYQERIWEVENISFEDVKSFYDSHYTWMNSKFIIAWDVSGLKDDITFALENYYRNMPKWKYFPLDYDIKKDYAKKSVYLEDSQKSNYEIFLRFIVETEDKELRNKFSFLMNLFMSWLWSRIQYKGRQQWLIYTLRSESWGFKEYLQLGFSEGVSEEKIIPLLKLIIDEIKDVIAWNVEEQELERARWYMQGNYLRNFNSWGKLIEYYTDRLILDEGKLDFYEMLDRIKKFTKEDLMDFWKILDFNNWTFWIIGKNAKEKSQEVTSFLKEYINNN</sequence>
<dbReference type="PANTHER" id="PTHR11851:SF49">
    <property type="entry name" value="MITOCHONDRIAL-PROCESSING PEPTIDASE SUBUNIT ALPHA"/>
    <property type="match status" value="1"/>
</dbReference>
<evidence type="ECO:0000313" key="3">
    <source>
        <dbReference type="EMBL" id="EKE28327.1"/>
    </source>
</evidence>
<gene>
    <name evidence="3" type="ORF">ACD_3C00076G0002</name>
</gene>
<proteinExistence type="inferred from homology"/>
<reference evidence="3" key="1">
    <citation type="journal article" date="2012" name="Science">
        <title>Fermentation, hydrogen, and sulfur metabolism in multiple uncultivated bacterial phyla.</title>
        <authorList>
            <person name="Wrighton K.C."/>
            <person name="Thomas B.C."/>
            <person name="Sharon I."/>
            <person name="Miller C.S."/>
            <person name="Castelle C.J."/>
            <person name="VerBerkmoes N.C."/>
            <person name="Wilkins M.J."/>
            <person name="Hettich R.L."/>
            <person name="Lipton M.S."/>
            <person name="Williams K.H."/>
            <person name="Long P.E."/>
            <person name="Banfield J.F."/>
        </authorList>
    </citation>
    <scope>NUCLEOTIDE SEQUENCE [LARGE SCALE GENOMIC DNA]</scope>
</reference>
<accession>K2G244</accession>
<dbReference type="PANTHER" id="PTHR11851">
    <property type="entry name" value="METALLOPROTEASE"/>
    <property type="match status" value="1"/>
</dbReference>
<name>K2G244_9BACT</name>
<organism evidence="3">
    <name type="scientific">uncultured bacterium</name>
    <name type="common">gcode 4</name>
    <dbReference type="NCBI Taxonomy" id="1234023"/>
    <lineage>
        <taxon>Bacteria</taxon>
        <taxon>environmental samples</taxon>
    </lineage>
</organism>
<evidence type="ECO:0000256" key="1">
    <source>
        <dbReference type="ARBA" id="ARBA00007261"/>
    </source>
</evidence>
<dbReference type="SUPFAM" id="SSF63411">
    <property type="entry name" value="LuxS/MPP-like metallohydrolase"/>
    <property type="match status" value="2"/>
</dbReference>
<comment type="caution">
    <text evidence="3">The sequence shown here is derived from an EMBL/GenBank/DDBJ whole genome shotgun (WGS) entry which is preliminary data.</text>
</comment>
<comment type="similarity">
    <text evidence="1">Belongs to the peptidase M16 family.</text>
</comment>
<dbReference type="EMBL" id="AMFJ01000350">
    <property type="protein sequence ID" value="EKE28327.1"/>
    <property type="molecule type" value="Genomic_DNA"/>
</dbReference>
<dbReference type="Gene3D" id="3.30.830.10">
    <property type="entry name" value="Metalloenzyme, LuxS/M16 peptidase-like"/>
    <property type="match status" value="2"/>
</dbReference>
<dbReference type="GO" id="GO:0046872">
    <property type="term" value="F:metal ion binding"/>
    <property type="evidence" value="ECO:0007669"/>
    <property type="project" value="InterPro"/>
</dbReference>
<dbReference type="Pfam" id="PF05193">
    <property type="entry name" value="Peptidase_M16_C"/>
    <property type="match status" value="1"/>
</dbReference>